<dbReference type="GO" id="GO:0016787">
    <property type="term" value="F:hydrolase activity"/>
    <property type="evidence" value="ECO:0007669"/>
    <property type="project" value="InterPro"/>
</dbReference>
<reference evidence="2 3" key="2">
    <citation type="journal article" date="2018" name="New Phytol.">
        <title>High intraspecific genome diversity in the model arbuscular mycorrhizal symbiont Rhizophagus irregularis.</title>
        <authorList>
            <person name="Chen E.C.H."/>
            <person name="Morin E."/>
            <person name="Beaudet D."/>
            <person name="Noel J."/>
            <person name="Yildirir G."/>
            <person name="Ndikumana S."/>
            <person name="Charron P."/>
            <person name="St-Onge C."/>
            <person name="Giorgi J."/>
            <person name="Kruger M."/>
            <person name="Marton T."/>
            <person name="Ropars J."/>
            <person name="Grigoriev I.V."/>
            <person name="Hainaut M."/>
            <person name="Henrissat B."/>
            <person name="Roux C."/>
            <person name="Martin F."/>
            <person name="Corradi N."/>
        </authorList>
    </citation>
    <scope>NUCLEOTIDE SEQUENCE [LARGE SCALE GENOMIC DNA]</scope>
    <source>
        <strain evidence="2 3">DAOM 197198</strain>
    </source>
</reference>
<comment type="caution">
    <text evidence="2">The sequence shown here is derived from an EMBL/GenBank/DDBJ whole genome shotgun (WGS) entry which is preliminary data.</text>
</comment>
<dbReference type="PANTHER" id="PTHR12905:SF0">
    <property type="entry name" value="CALCINEURIN-LIKE PHOSPHOESTERASE DOMAIN-CONTAINING PROTEIN"/>
    <property type="match status" value="1"/>
</dbReference>
<evidence type="ECO:0000259" key="1">
    <source>
        <dbReference type="Pfam" id="PF00149"/>
    </source>
</evidence>
<dbReference type="Proteomes" id="UP000018888">
    <property type="component" value="Unassembled WGS sequence"/>
</dbReference>
<reference evidence="2 3" key="1">
    <citation type="journal article" date="2013" name="Proc. Natl. Acad. Sci. U.S.A.">
        <title>Genome of an arbuscular mycorrhizal fungus provides insight into the oldest plant symbiosis.</title>
        <authorList>
            <person name="Tisserant E."/>
            <person name="Malbreil M."/>
            <person name="Kuo A."/>
            <person name="Kohler A."/>
            <person name="Symeonidi A."/>
            <person name="Balestrini R."/>
            <person name="Charron P."/>
            <person name="Duensing N."/>
            <person name="Frei Dit Frey N."/>
            <person name="Gianinazzi-Pearson V."/>
            <person name="Gilbert L.B."/>
            <person name="Handa Y."/>
            <person name="Herr J.R."/>
            <person name="Hijri M."/>
            <person name="Koul R."/>
            <person name="Kawaguchi M."/>
            <person name="Krajinski F."/>
            <person name="Lammers P.J."/>
            <person name="Masclaux F.G."/>
            <person name="Murat C."/>
            <person name="Morin E."/>
            <person name="Ndikumana S."/>
            <person name="Pagni M."/>
            <person name="Petitpierre D."/>
            <person name="Requena N."/>
            <person name="Rosikiewicz P."/>
            <person name="Riley R."/>
            <person name="Saito K."/>
            <person name="San Clemente H."/>
            <person name="Shapiro H."/>
            <person name="van Tuinen D."/>
            <person name="Becard G."/>
            <person name="Bonfante P."/>
            <person name="Paszkowski U."/>
            <person name="Shachar-Hill Y.Y."/>
            <person name="Tuskan G.A."/>
            <person name="Young P.W."/>
            <person name="Sanders I.R."/>
            <person name="Henrissat B."/>
            <person name="Rensing S.A."/>
            <person name="Grigoriev I.V."/>
            <person name="Corradi N."/>
            <person name="Roux C."/>
            <person name="Martin F."/>
        </authorList>
    </citation>
    <scope>NUCLEOTIDE SEQUENCE [LARGE SCALE GENOMIC DNA]</scope>
    <source>
        <strain evidence="2 3">DAOM 197198</strain>
    </source>
</reference>
<dbReference type="SUPFAM" id="SSF56300">
    <property type="entry name" value="Metallo-dependent phosphatases"/>
    <property type="match status" value="1"/>
</dbReference>
<dbReference type="EMBL" id="AUPC02000198">
    <property type="protein sequence ID" value="POG66146.1"/>
    <property type="molecule type" value="Genomic_DNA"/>
</dbReference>
<gene>
    <name evidence="2" type="ORF">GLOIN_2v1780908</name>
</gene>
<accession>A0A2P4PL75</accession>
<proteinExistence type="predicted"/>
<dbReference type="Gene3D" id="3.60.21.10">
    <property type="match status" value="2"/>
</dbReference>
<name>A0A2P4PL75_RHIID</name>
<evidence type="ECO:0000313" key="2">
    <source>
        <dbReference type="EMBL" id="POG66146.1"/>
    </source>
</evidence>
<dbReference type="AlphaFoldDB" id="A0A2P4PL75"/>
<dbReference type="CDD" id="cd07379">
    <property type="entry name" value="MPP_239FB"/>
    <property type="match status" value="1"/>
</dbReference>
<protein>
    <submittedName>
        <fullName evidence="2">Metallo-dependent phosphatase-like protein</fullName>
    </submittedName>
</protein>
<feature type="domain" description="Calcineurin-like phosphoesterase" evidence="1">
    <location>
        <begin position="29"/>
        <end position="246"/>
    </location>
</feature>
<dbReference type="PANTHER" id="PTHR12905">
    <property type="entry name" value="METALLOPHOSPHOESTERASE"/>
    <property type="match status" value="1"/>
</dbReference>
<dbReference type="Pfam" id="PF00149">
    <property type="entry name" value="Metallophos"/>
    <property type="match status" value="1"/>
</dbReference>
<dbReference type="InterPro" id="IPR004843">
    <property type="entry name" value="Calcineurin-like_PHP"/>
</dbReference>
<organism evidence="2 3">
    <name type="scientific">Rhizophagus irregularis (strain DAOM 181602 / DAOM 197198 / MUCL 43194)</name>
    <name type="common">Arbuscular mycorrhizal fungus</name>
    <name type="synonym">Glomus intraradices</name>
    <dbReference type="NCBI Taxonomy" id="747089"/>
    <lineage>
        <taxon>Eukaryota</taxon>
        <taxon>Fungi</taxon>
        <taxon>Fungi incertae sedis</taxon>
        <taxon>Mucoromycota</taxon>
        <taxon>Glomeromycotina</taxon>
        <taxon>Glomeromycetes</taxon>
        <taxon>Glomerales</taxon>
        <taxon>Glomeraceae</taxon>
        <taxon>Rhizophagus</taxon>
    </lineage>
</organism>
<evidence type="ECO:0000313" key="3">
    <source>
        <dbReference type="Proteomes" id="UP000018888"/>
    </source>
</evidence>
<dbReference type="InterPro" id="IPR029052">
    <property type="entry name" value="Metallo-depent_PP-like"/>
</dbReference>
<dbReference type="VEuPathDB" id="FungiDB:RhiirFUN_004433"/>
<sequence length="294" mass="34116">MSRTRSISQEILVHFASKIPEKLSSKWTRFVCVSDTHNKIDRDKYQVPNGDVFRKYLTSISLQKKFLILMIFNTVVHAGDMTGLGKVEQVRDTVNWIKNLPHKYKVIIAGNHDLTLDETFYEKNWNRFHYNKEDPKEAINIIKNAGNGVVYLNEESFTIPDKGIQIWGSPWTPEFYEWAFNGQRGQCLKEKWGQIPQTTHILMTHGPPYNILDKTHHSGENVGCEDLLERIKVIKPYVHIFGHIHEAYGVLEKTWESTDQDRKKTIFINASTTTIEYEPENAAVVFDYPPTHPL</sequence>
<dbReference type="InterPro" id="IPR051693">
    <property type="entry name" value="UPF0046_metallophosphoest"/>
</dbReference>
<keyword evidence="3" id="KW-1185">Reference proteome</keyword>